<dbReference type="Gene3D" id="1.20.5.1160">
    <property type="entry name" value="Vasodilator-stimulated phosphoprotein"/>
    <property type="match status" value="1"/>
</dbReference>
<feature type="region of interest" description="Disordered" evidence="1">
    <location>
        <begin position="166"/>
        <end position="226"/>
    </location>
</feature>
<feature type="compositionally biased region" description="Basic and acidic residues" evidence="1">
    <location>
        <begin position="166"/>
        <end position="191"/>
    </location>
</feature>
<dbReference type="PANTHER" id="PTHR45615">
    <property type="entry name" value="MYOSIN HEAVY CHAIN, NON-MUSCLE"/>
    <property type="match status" value="1"/>
</dbReference>
<feature type="compositionally biased region" description="Polar residues" evidence="1">
    <location>
        <begin position="88"/>
        <end position="119"/>
    </location>
</feature>
<dbReference type="HOGENOM" id="CLU_016578_0_0_1"/>
<sequence>MADAEEKARQEKIAAARKRVEQMKKKKGKKAAKKDDAKEEDEIPETASPNAEERAESSELPSADPAEDKGGEAAAGNDRAVEDEKADNQSPSTTPSLAQQSKMRSTSFRAGATGTTSPGPFSPDGDTAPEIYRKQVARIEDLEKENRKLSKEFSDSEKRWKKAEDELAELREADGDSSAKGKANNETEQLKSEIASLQRQNTQLQQQVSRGSGHGHRASVSIATPLSELQAELDAKKSTIESMEIEISTLKARVQRQETGAETEKEQVNALEDKLARAEAAAGKAQRELQDVKRNLERTTDKAVREGSERSSAEVKVKTLEHELEETTKAKSDMEVKIDALEKKVATLTTIHKEQDSRSQALRKDKERAEKDAKDLKAKVEKLESENQKLRSRKSAEGGGGLDDEGVDELENEERLRLEKKIRSLEHEVHELRSGAWIEKRREMEATNTGFHDVDLSGGSIGHSSQRKHSTSGFGEFLTNGLNALAGGGVGGGGAGAEHELMDDDDFDFDEDAFRKAQEEESKQRLERIKEIKRTLKHWEGWRLDIVDIRRGGGEGIGDIFDVTRQSHLARELGMAHVDVSVRVWGYAARVTPIFELFGTHCEHVQHSDVPYCVEYRVQYPMGQEFIYMRRRSFRESAPTSFLTFNTFNTFNTSTKIFPHIQHQSRRFEHNTMPKRKGKQQQRETSASPVRPHRGDDERGNSEVMSPYIWCWQAIQKRARVFAQKSCFLIKYNFNREDAYTAASFEALLGAYSGTQLGTRPGGQIGVEATTERMIQLYAVAYKIGLKDLLVLASCWLGVTPWKKFKPSEASHVDEQSDDDEETADVWAVGLYRLKLAGIANALELMKEELAKSHQSSKHV</sequence>
<evidence type="ECO:0000256" key="1">
    <source>
        <dbReference type="SAM" id="MobiDB-lite"/>
    </source>
</evidence>
<proteinExistence type="predicted"/>
<keyword evidence="3" id="KW-1185">Reference proteome</keyword>
<dbReference type="eggNOG" id="ENOG502S2WH">
    <property type="taxonomic scope" value="Eukaryota"/>
</dbReference>
<organism evidence="3">
    <name type="scientific">Metarhizium acridum (strain CQMa 102)</name>
    <dbReference type="NCBI Taxonomy" id="655827"/>
    <lineage>
        <taxon>Eukaryota</taxon>
        <taxon>Fungi</taxon>
        <taxon>Dikarya</taxon>
        <taxon>Ascomycota</taxon>
        <taxon>Pezizomycotina</taxon>
        <taxon>Sordariomycetes</taxon>
        <taxon>Hypocreomycetidae</taxon>
        <taxon>Hypocreales</taxon>
        <taxon>Clavicipitaceae</taxon>
        <taxon>Metarhizium</taxon>
    </lineage>
</organism>
<feature type="region of interest" description="Disordered" evidence="1">
    <location>
        <begin position="1"/>
        <end position="135"/>
    </location>
</feature>
<feature type="compositionally biased region" description="Basic and acidic residues" evidence="1">
    <location>
        <begin position="1"/>
        <end position="23"/>
    </location>
</feature>
<feature type="compositionally biased region" description="Basic and acidic residues" evidence="1">
    <location>
        <begin position="350"/>
        <end position="389"/>
    </location>
</feature>
<feature type="region of interest" description="Disordered" evidence="1">
    <location>
        <begin position="350"/>
        <end position="412"/>
    </location>
</feature>
<feature type="region of interest" description="Disordered" evidence="1">
    <location>
        <begin position="141"/>
        <end position="160"/>
    </location>
</feature>
<dbReference type="PANTHER" id="PTHR45615:SF80">
    <property type="entry name" value="GRIP DOMAIN-CONTAINING PROTEIN"/>
    <property type="match status" value="1"/>
</dbReference>
<reference evidence="2 3" key="1">
    <citation type="journal article" date="2011" name="PLoS Genet.">
        <title>Genome sequencing and comparative transcriptomics of the model entomopathogenic fungi Metarhizium anisopliae and M. acridum.</title>
        <authorList>
            <person name="Gao Q."/>
            <person name="Jin K."/>
            <person name="Ying S.H."/>
            <person name="Zhang Y."/>
            <person name="Xiao G."/>
            <person name="Shang Y."/>
            <person name="Duan Z."/>
            <person name="Hu X."/>
            <person name="Xie X.Q."/>
            <person name="Zhou G."/>
            <person name="Peng G."/>
            <person name="Luo Z."/>
            <person name="Huang W."/>
            <person name="Wang B."/>
            <person name="Fang W."/>
            <person name="Wang S."/>
            <person name="Zhong Y."/>
            <person name="Ma L.J."/>
            <person name="St Leger R.J."/>
            <person name="Zhao G.P."/>
            <person name="Pei Y."/>
            <person name="Feng M.G."/>
            <person name="Xia Y."/>
            <person name="Wang C."/>
        </authorList>
    </citation>
    <scope>NUCLEOTIDE SEQUENCE [LARGE SCALE GENOMIC DNA]</scope>
    <source>
        <strain evidence="2 3">CQMa 102</strain>
    </source>
</reference>
<protein>
    <submittedName>
        <fullName evidence="2">M protein repeat protein</fullName>
    </submittedName>
</protein>
<dbReference type="OMA" id="HEVYRKQ"/>
<evidence type="ECO:0000313" key="3">
    <source>
        <dbReference type="Proteomes" id="UP000002499"/>
    </source>
</evidence>
<dbReference type="AlphaFoldDB" id="E9EF74"/>
<dbReference type="STRING" id="655827.E9EF74"/>
<accession>E9EF74</accession>
<feature type="compositionally biased region" description="Acidic residues" evidence="1">
    <location>
        <begin position="402"/>
        <end position="412"/>
    </location>
</feature>
<evidence type="ECO:0000313" key="2">
    <source>
        <dbReference type="EMBL" id="EFY85457.1"/>
    </source>
</evidence>
<feature type="region of interest" description="Disordered" evidence="1">
    <location>
        <begin position="294"/>
        <end position="320"/>
    </location>
</feature>
<dbReference type="Proteomes" id="UP000002499">
    <property type="component" value="Unassembled WGS sequence"/>
</dbReference>
<feature type="region of interest" description="Disordered" evidence="1">
    <location>
        <begin position="662"/>
        <end position="700"/>
    </location>
</feature>
<dbReference type="EMBL" id="GL698577">
    <property type="protein sequence ID" value="EFY85457.1"/>
    <property type="molecule type" value="Genomic_DNA"/>
</dbReference>
<dbReference type="OrthoDB" id="5413982at2759"/>
<gene>
    <name evidence="2" type="ORF">MAC_08522</name>
</gene>
<name>E9EF74_METAQ</name>
<feature type="compositionally biased region" description="Low complexity" evidence="1">
    <location>
        <begin position="198"/>
        <end position="207"/>
    </location>
</feature>
<dbReference type="InParanoid" id="E9EF74"/>